<dbReference type="HAMAP" id="MF_00009">
    <property type="entry name" value="Endoribonucl_YbeY"/>
    <property type="match status" value="1"/>
</dbReference>
<comment type="cofactor">
    <cofactor evidence="1">
        <name>Zn(2+)</name>
        <dbReference type="ChEBI" id="CHEBI:29105"/>
    </cofactor>
</comment>
<dbReference type="InterPro" id="IPR023091">
    <property type="entry name" value="MetalPrtase_cat_dom_sf_prd"/>
</dbReference>
<evidence type="ECO:0000313" key="8">
    <source>
        <dbReference type="EMBL" id="VAW90548.1"/>
    </source>
</evidence>
<dbReference type="Gene3D" id="3.40.390.30">
    <property type="entry name" value="Metalloproteases ('zincins'), catalytic domain"/>
    <property type="match status" value="1"/>
</dbReference>
<dbReference type="PANTHER" id="PTHR46986:SF1">
    <property type="entry name" value="ENDORIBONUCLEASE YBEY, CHLOROPLASTIC"/>
    <property type="match status" value="1"/>
</dbReference>
<evidence type="ECO:0000256" key="2">
    <source>
        <dbReference type="ARBA" id="ARBA00010875"/>
    </source>
</evidence>
<dbReference type="GO" id="GO:0006364">
    <property type="term" value="P:rRNA processing"/>
    <property type="evidence" value="ECO:0007669"/>
    <property type="project" value="InterPro"/>
</dbReference>
<evidence type="ECO:0000256" key="3">
    <source>
        <dbReference type="ARBA" id="ARBA00022722"/>
    </source>
</evidence>
<evidence type="ECO:0000256" key="6">
    <source>
        <dbReference type="ARBA" id="ARBA00022801"/>
    </source>
</evidence>
<keyword evidence="5" id="KW-0255">Endonuclease</keyword>
<dbReference type="AlphaFoldDB" id="A0A3B0ZAW7"/>
<evidence type="ECO:0000256" key="1">
    <source>
        <dbReference type="ARBA" id="ARBA00001947"/>
    </source>
</evidence>
<evidence type="ECO:0000256" key="7">
    <source>
        <dbReference type="ARBA" id="ARBA00022833"/>
    </source>
</evidence>
<dbReference type="GO" id="GO:0046872">
    <property type="term" value="F:metal ion binding"/>
    <property type="evidence" value="ECO:0007669"/>
    <property type="project" value="UniProtKB-KW"/>
</dbReference>
<keyword evidence="6 8" id="KW-0378">Hydrolase</keyword>
<accession>A0A3B0ZAW7</accession>
<dbReference type="Pfam" id="PF02130">
    <property type="entry name" value="YbeY"/>
    <property type="match status" value="1"/>
</dbReference>
<dbReference type="SUPFAM" id="SSF55486">
    <property type="entry name" value="Metalloproteases ('zincins'), catalytic domain"/>
    <property type="match status" value="1"/>
</dbReference>
<dbReference type="GO" id="GO:0004222">
    <property type="term" value="F:metalloendopeptidase activity"/>
    <property type="evidence" value="ECO:0007669"/>
    <property type="project" value="InterPro"/>
</dbReference>
<dbReference type="InterPro" id="IPR002036">
    <property type="entry name" value="YbeY"/>
</dbReference>
<dbReference type="NCBIfam" id="TIGR00043">
    <property type="entry name" value="rRNA maturation RNase YbeY"/>
    <property type="match status" value="1"/>
</dbReference>
<gene>
    <name evidence="8" type="ORF">MNBD_GAMMA17-1796</name>
</gene>
<comment type="similarity">
    <text evidence="2">Belongs to the endoribonuclease YbeY family.</text>
</comment>
<evidence type="ECO:0000256" key="5">
    <source>
        <dbReference type="ARBA" id="ARBA00022759"/>
    </source>
</evidence>
<reference evidence="8" key="1">
    <citation type="submission" date="2018-06" db="EMBL/GenBank/DDBJ databases">
        <authorList>
            <person name="Zhirakovskaya E."/>
        </authorList>
    </citation>
    <scope>NUCLEOTIDE SEQUENCE</scope>
</reference>
<evidence type="ECO:0000256" key="4">
    <source>
        <dbReference type="ARBA" id="ARBA00022723"/>
    </source>
</evidence>
<organism evidence="8">
    <name type="scientific">hydrothermal vent metagenome</name>
    <dbReference type="NCBI Taxonomy" id="652676"/>
    <lineage>
        <taxon>unclassified sequences</taxon>
        <taxon>metagenomes</taxon>
        <taxon>ecological metagenomes</taxon>
    </lineage>
</organism>
<proteinExistence type="inferred from homology"/>
<keyword evidence="7" id="KW-0862">Zinc</keyword>
<protein>
    <submittedName>
        <fullName evidence="8">Metal-dependent hydrolase YbeY, involved in rRNA and/or ribosome maturation and assembly</fullName>
    </submittedName>
</protein>
<name>A0A3B0ZAW7_9ZZZZ</name>
<dbReference type="EMBL" id="UOFQ01000206">
    <property type="protein sequence ID" value="VAW90548.1"/>
    <property type="molecule type" value="Genomic_DNA"/>
</dbReference>
<dbReference type="GO" id="GO:0004519">
    <property type="term" value="F:endonuclease activity"/>
    <property type="evidence" value="ECO:0007669"/>
    <property type="project" value="UniProtKB-KW"/>
</dbReference>
<sequence length="174" mass="19258">MVGSVGVELNQSMDYDLDLVLDLQVELSQSTDADLPVQAELEQWVKAALEGTMDEAELTIRLVENGESAALNQQYRDKPGPTNVLSFPFEAPADVPLPLLGDIIICAPLVVQEAQAQGKTVRAHWAHLVVHGVLHLRGYDHTDDGEAREMEDLERKIMAYLEFDDPYMSDSVTP</sequence>
<keyword evidence="4" id="KW-0479">Metal-binding</keyword>
<keyword evidence="3" id="KW-0540">Nuclease</keyword>
<dbReference type="PANTHER" id="PTHR46986">
    <property type="entry name" value="ENDORIBONUCLEASE YBEY, CHLOROPLASTIC"/>
    <property type="match status" value="1"/>
</dbReference>